<comment type="caution">
    <text evidence="11">The sequence shown here is derived from an EMBL/GenBank/DDBJ whole genome shotgun (WGS) entry which is preliminary data.</text>
</comment>
<dbReference type="GO" id="GO:0005886">
    <property type="term" value="C:plasma membrane"/>
    <property type="evidence" value="ECO:0007669"/>
    <property type="project" value="TreeGrafter"/>
</dbReference>
<dbReference type="PROSITE" id="PS01209">
    <property type="entry name" value="LDLRA_1"/>
    <property type="match status" value="2"/>
</dbReference>
<gene>
    <name evidence="11" type="ORF">JTE90_023756</name>
</gene>
<feature type="disulfide bond" evidence="10">
    <location>
        <begin position="105"/>
        <end position="120"/>
    </location>
</feature>
<evidence type="ECO:0000256" key="8">
    <source>
        <dbReference type="ARBA" id="ARBA00023170"/>
    </source>
</evidence>
<accession>A0AAV6TIU5</accession>
<feature type="disulfide bond" evidence="10">
    <location>
        <begin position="46"/>
        <end position="58"/>
    </location>
</feature>
<evidence type="ECO:0000256" key="1">
    <source>
        <dbReference type="ARBA" id="ARBA00004167"/>
    </source>
</evidence>
<keyword evidence="9" id="KW-0325">Glycoprotein</keyword>
<dbReference type="FunFam" id="4.10.400.10:FF:000011">
    <property type="entry name" value="Low-density lipoprotein receptor-related protein 1"/>
    <property type="match status" value="1"/>
</dbReference>
<evidence type="ECO:0000256" key="5">
    <source>
        <dbReference type="ARBA" id="ARBA00022989"/>
    </source>
</evidence>
<keyword evidence="2" id="KW-0812">Transmembrane</keyword>
<protein>
    <submittedName>
        <fullName evidence="11">Uncharacterized protein</fullName>
    </submittedName>
</protein>
<evidence type="ECO:0000256" key="10">
    <source>
        <dbReference type="PROSITE-ProRule" id="PRU00124"/>
    </source>
</evidence>
<evidence type="ECO:0000256" key="2">
    <source>
        <dbReference type="ARBA" id="ARBA00022692"/>
    </source>
</evidence>
<dbReference type="CDD" id="cd00112">
    <property type="entry name" value="LDLa"/>
    <property type="match status" value="2"/>
</dbReference>
<evidence type="ECO:0000256" key="3">
    <source>
        <dbReference type="ARBA" id="ARBA00022729"/>
    </source>
</evidence>
<dbReference type="InterPro" id="IPR036055">
    <property type="entry name" value="LDL_receptor-like_sf"/>
</dbReference>
<dbReference type="GO" id="GO:0043235">
    <property type="term" value="C:receptor complex"/>
    <property type="evidence" value="ECO:0007669"/>
    <property type="project" value="TreeGrafter"/>
</dbReference>
<dbReference type="EMBL" id="JAFNEN010003744">
    <property type="protein sequence ID" value="KAG8171637.1"/>
    <property type="molecule type" value="Genomic_DNA"/>
</dbReference>
<feature type="disulfide bond" evidence="10">
    <location>
        <begin position="86"/>
        <end position="98"/>
    </location>
</feature>
<evidence type="ECO:0000256" key="6">
    <source>
        <dbReference type="ARBA" id="ARBA00023136"/>
    </source>
</evidence>
<feature type="disulfide bond" evidence="10">
    <location>
        <begin position="93"/>
        <end position="111"/>
    </location>
</feature>
<evidence type="ECO:0000256" key="7">
    <source>
        <dbReference type="ARBA" id="ARBA00023157"/>
    </source>
</evidence>
<keyword evidence="12" id="KW-1185">Reference proteome</keyword>
<feature type="non-terminal residue" evidence="11">
    <location>
        <position position="1"/>
    </location>
</feature>
<keyword evidence="8" id="KW-0675">Receptor</keyword>
<keyword evidence="7 10" id="KW-1015">Disulfide bond</keyword>
<evidence type="ECO:0000313" key="11">
    <source>
        <dbReference type="EMBL" id="KAG8171637.1"/>
    </source>
</evidence>
<feature type="disulfide bond" evidence="10">
    <location>
        <begin position="53"/>
        <end position="71"/>
    </location>
</feature>
<comment type="caution">
    <text evidence="10">Lacks conserved residue(s) required for the propagation of feature annotation.</text>
</comment>
<dbReference type="PANTHER" id="PTHR22722">
    <property type="entry name" value="LOW-DENSITY LIPOPROTEIN RECEPTOR-RELATED PROTEIN 2-RELATED"/>
    <property type="match status" value="1"/>
</dbReference>
<dbReference type="FunFam" id="4.10.400.10:FF:000034">
    <property type="entry name" value="Low-density lipoprotein receptor-related protein 2"/>
    <property type="match status" value="1"/>
</dbReference>
<organism evidence="11 12">
    <name type="scientific">Oedothorax gibbosus</name>
    <dbReference type="NCBI Taxonomy" id="931172"/>
    <lineage>
        <taxon>Eukaryota</taxon>
        <taxon>Metazoa</taxon>
        <taxon>Ecdysozoa</taxon>
        <taxon>Arthropoda</taxon>
        <taxon>Chelicerata</taxon>
        <taxon>Arachnida</taxon>
        <taxon>Araneae</taxon>
        <taxon>Araneomorphae</taxon>
        <taxon>Entelegynae</taxon>
        <taxon>Araneoidea</taxon>
        <taxon>Linyphiidae</taxon>
        <taxon>Erigoninae</taxon>
        <taxon>Oedothorax</taxon>
    </lineage>
</organism>
<name>A0AAV6TIU5_9ARAC</name>
<evidence type="ECO:0000313" key="12">
    <source>
        <dbReference type="Proteomes" id="UP000827092"/>
    </source>
</evidence>
<dbReference type="PROSITE" id="PS50068">
    <property type="entry name" value="LDLRA_2"/>
    <property type="match status" value="3"/>
</dbReference>
<dbReference type="Pfam" id="PF00057">
    <property type="entry name" value="Ldl_recept_a"/>
    <property type="match status" value="3"/>
</dbReference>
<dbReference type="SMART" id="SM00192">
    <property type="entry name" value="LDLa"/>
    <property type="match status" value="3"/>
</dbReference>
<dbReference type="PRINTS" id="PR00261">
    <property type="entry name" value="LDLRECEPTOR"/>
</dbReference>
<dbReference type="Proteomes" id="UP000827092">
    <property type="component" value="Unassembled WGS sequence"/>
</dbReference>
<feature type="disulfide bond" evidence="10">
    <location>
        <begin position="65"/>
        <end position="80"/>
    </location>
</feature>
<dbReference type="InterPro" id="IPR023415">
    <property type="entry name" value="LDLR_class-A_CS"/>
</dbReference>
<comment type="subcellular location">
    <subcellularLocation>
        <location evidence="1">Membrane</location>
        <topology evidence="1">Single-pass membrane protein</topology>
    </subcellularLocation>
</comment>
<sequence length="135" mass="14905">KDCTPSEFRYVSEKKCITITKEFVCDGLKDCDDGSDEALDVTPNRCPGDDFRCSNGRCIYSKWKCDRRDDCGDNSDEEGCPALTSCAKDWFTCGGGECIAKLWRCDGEADCADASDESECHATACDPETQVSYSR</sequence>
<dbReference type="SUPFAM" id="SSF57424">
    <property type="entry name" value="LDL receptor-like module"/>
    <property type="match status" value="3"/>
</dbReference>
<evidence type="ECO:0000256" key="4">
    <source>
        <dbReference type="ARBA" id="ARBA00022737"/>
    </source>
</evidence>
<keyword evidence="3" id="KW-0732">Signal</keyword>
<evidence type="ECO:0000256" key="9">
    <source>
        <dbReference type="ARBA" id="ARBA00023180"/>
    </source>
</evidence>
<dbReference type="Gene3D" id="4.10.400.10">
    <property type="entry name" value="Low-density Lipoprotein Receptor"/>
    <property type="match status" value="3"/>
</dbReference>
<dbReference type="InterPro" id="IPR051221">
    <property type="entry name" value="LDLR-related"/>
</dbReference>
<keyword evidence="4" id="KW-0677">Repeat</keyword>
<reference evidence="11 12" key="1">
    <citation type="journal article" date="2022" name="Nat. Ecol. Evol.">
        <title>A masculinizing supergene underlies an exaggerated male reproductive morph in a spider.</title>
        <authorList>
            <person name="Hendrickx F."/>
            <person name="De Corte Z."/>
            <person name="Sonet G."/>
            <person name="Van Belleghem S.M."/>
            <person name="Kostlbacher S."/>
            <person name="Vangestel C."/>
        </authorList>
    </citation>
    <scope>NUCLEOTIDE SEQUENCE [LARGE SCALE GENOMIC DNA]</scope>
    <source>
        <strain evidence="11">W744_W776</strain>
    </source>
</reference>
<keyword evidence="5" id="KW-1133">Transmembrane helix</keyword>
<keyword evidence="6" id="KW-0472">Membrane</keyword>
<dbReference type="AlphaFoldDB" id="A0AAV6TIU5"/>
<dbReference type="InterPro" id="IPR002172">
    <property type="entry name" value="LDrepeatLR_classA_rpt"/>
</dbReference>
<proteinExistence type="predicted"/>